<dbReference type="OrthoDB" id="508637at2"/>
<dbReference type="AlphaFoldDB" id="A0A433UVY1"/>
<reference evidence="2" key="1">
    <citation type="submission" date="2018-12" db="EMBL/GenBank/DDBJ databases">
        <authorList>
            <person name="Will S."/>
            <person name="Neumann-Schaal M."/>
            <person name="Henke P."/>
        </authorList>
    </citation>
    <scope>NUCLEOTIDE SEQUENCE</scope>
    <source>
        <strain evidence="2">PCC 7102</strain>
    </source>
</reference>
<accession>A0A433UVY1</accession>
<organism evidence="2 3">
    <name type="scientific">Dulcicalothrix desertica PCC 7102</name>
    <dbReference type="NCBI Taxonomy" id="232991"/>
    <lineage>
        <taxon>Bacteria</taxon>
        <taxon>Bacillati</taxon>
        <taxon>Cyanobacteriota</taxon>
        <taxon>Cyanophyceae</taxon>
        <taxon>Nostocales</taxon>
        <taxon>Calotrichaceae</taxon>
        <taxon>Dulcicalothrix</taxon>
    </lineage>
</organism>
<dbReference type="Proteomes" id="UP000271624">
    <property type="component" value="Unassembled WGS sequence"/>
</dbReference>
<evidence type="ECO:0000313" key="2">
    <source>
        <dbReference type="EMBL" id="RUS97978.1"/>
    </source>
</evidence>
<dbReference type="RefSeq" id="WP_127086237.1">
    <property type="nucleotide sequence ID" value="NZ_RSCL01000030.1"/>
</dbReference>
<comment type="caution">
    <text evidence="2">The sequence shown here is derived from an EMBL/GenBank/DDBJ whole genome shotgun (WGS) entry which is preliminary data.</text>
</comment>
<proteinExistence type="predicted"/>
<sequence>MKLSSLINNALSVVAISTIAAFGICSQAKAVVFSGNSSGLWGKPNPGTNSDAHYTGVGTSEFTWGLALKNDSRFGTKANSLTFQGTKFNSNFNSLFKIGDLTYFNGTVPLDTSVEKVPLKLQVAFESAIVLKESFNFDFNLMNVLNDPNKPIDSIDNADYVFIRPSFASRSFKYDGASYTLDLTGFSQNGGLTSVPEFRVVEGATTTAEIYGRITYVPPAEKVPEPGIIIALSSLGVYMLARKNRT</sequence>
<keyword evidence="1" id="KW-0732">Signal</keyword>
<feature type="chain" id="PRO_5030092473" description="PEP-CTERM protein-sorting domain-containing protein" evidence="1">
    <location>
        <begin position="31"/>
        <end position="246"/>
    </location>
</feature>
<keyword evidence="3" id="KW-1185">Reference proteome</keyword>
<evidence type="ECO:0000256" key="1">
    <source>
        <dbReference type="SAM" id="SignalP"/>
    </source>
</evidence>
<dbReference type="EMBL" id="RSCL01000030">
    <property type="protein sequence ID" value="RUS97978.1"/>
    <property type="molecule type" value="Genomic_DNA"/>
</dbReference>
<name>A0A433UVY1_9CYAN</name>
<dbReference type="NCBIfam" id="NF038131">
    <property type="entry name" value="choice_anch_K"/>
    <property type="match status" value="1"/>
</dbReference>
<feature type="signal peptide" evidence="1">
    <location>
        <begin position="1"/>
        <end position="30"/>
    </location>
</feature>
<dbReference type="InterPro" id="IPR047995">
    <property type="entry name" value="Choice_anch_K"/>
</dbReference>
<evidence type="ECO:0000313" key="3">
    <source>
        <dbReference type="Proteomes" id="UP000271624"/>
    </source>
</evidence>
<protein>
    <recommendedName>
        <fullName evidence="4">PEP-CTERM protein-sorting domain-containing protein</fullName>
    </recommendedName>
</protein>
<evidence type="ECO:0008006" key="4">
    <source>
        <dbReference type="Google" id="ProtNLM"/>
    </source>
</evidence>
<gene>
    <name evidence="2" type="ORF">DSM106972_081970</name>
</gene>
<dbReference type="NCBIfam" id="TIGR02595">
    <property type="entry name" value="PEP_CTERM"/>
    <property type="match status" value="1"/>
</dbReference>
<dbReference type="InterPro" id="IPR013424">
    <property type="entry name" value="Ice-binding_C"/>
</dbReference>
<reference evidence="2" key="2">
    <citation type="journal article" date="2019" name="Genome Biol. Evol.">
        <title>Day and night: Metabolic profiles and evolutionary relationships of six axenic non-marine cyanobacteria.</title>
        <authorList>
            <person name="Will S.E."/>
            <person name="Henke P."/>
            <person name="Boedeker C."/>
            <person name="Huang S."/>
            <person name="Brinkmann H."/>
            <person name="Rohde M."/>
            <person name="Jarek M."/>
            <person name="Friedl T."/>
            <person name="Seufert S."/>
            <person name="Schumacher M."/>
            <person name="Overmann J."/>
            <person name="Neumann-Schaal M."/>
            <person name="Petersen J."/>
        </authorList>
    </citation>
    <scope>NUCLEOTIDE SEQUENCE [LARGE SCALE GENOMIC DNA]</scope>
    <source>
        <strain evidence="2">PCC 7102</strain>
    </source>
</reference>